<evidence type="ECO:0000256" key="1">
    <source>
        <dbReference type="SAM" id="MobiDB-lite"/>
    </source>
</evidence>
<name>A0A6J5KST3_9CAUD</name>
<feature type="compositionally biased region" description="Basic and acidic residues" evidence="1">
    <location>
        <begin position="121"/>
        <end position="130"/>
    </location>
</feature>
<protein>
    <recommendedName>
        <fullName evidence="3">Scaffolding protein</fullName>
    </recommendedName>
</protein>
<feature type="compositionally biased region" description="Basic and acidic residues" evidence="1">
    <location>
        <begin position="54"/>
        <end position="106"/>
    </location>
</feature>
<gene>
    <name evidence="2" type="ORF">UFOVP41_6</name>
</gene>
<evidence type="ECO:0008006" key="3">
    <source>
        <dbReference type="Google" id="ProtNLM"/>
    </source>
</evidence>
<feature type="region of interest" description="Disordered" evidence="1">
    <location>
        <begin position="259"/>
        <end position="286"/>
    </location>
</feature>
<dbReference type="EMBL" id="LR796168">
    <property type="protein sequence ID" value="CAB4123269.1"/>
    <property type="molecule type" value="Genomic_DNA"/>
</dbReference>
<reference evidence="2" key="1">
    <citation type="submission" date="2020-04" db="EMBL/GenBank/DDBJ databases">
        <authorList>
            <person name="Chiriac C."/>
            <person name="Salcher M."/>
            <person name="Ghai R."/>
            <person name="Kavagutti S V."/>
        </authorList>
    </citation>
    <scope>NUCLEOTIDE SEQUENCE</scope>
</reference>
<accession>A0A6J5KST3</accession>
<feature type="region of interest" description="Disordered" evidence="1">
    <location>
        <begin position="32"/>
        <end position="130"/>
    </location>
</feature>
<proteinExistence type="predicted"/>
<evidence type="ECO:0000313" key="2">
    <source>
        <dbReference type="EMBL" id="CAB4123269.1"/>
    </source>
</evidence>
<sequence>MSEAQVAEVAEQPKQAGTVVTSENLAEFTANKLGLASESSPTAAEVDENPSEPAAEKGQSEPKLADDEATGTEEKKQNPKLEKRFSELTKQRKEAEARAEEAERRLAALQNQEKPAQAEYQGDREPQPDDFKDAFEYAKELAKWSAEQALVRREQEVKQKEAEAQRETVIQTWQQKLEATKAELPDYEDMVASSTVTVNDTVRDAIIESDVGPRILYELASDDDMAEKLSTMSTASALKLIGKLEAKFEKTDAPVAEKKTVAAKSKAPEPIRPLRSTGGVADVGMDGNDMSYQQWKAARQAGKIR</sequence>
<organism evidence="2">
    <name type="scientific">uncultured Caudovirales phage</name>
    <dbReference type="NCBI Taxonomy" id="2100421"/>
    <lineage>
        <taxon>Viruses</taxon>
        <taxon>Duplodnaviria</taxon>
        <taxon>Heunggongvirae</taxon>
        <taxon>Uroviricota</taxon>
        <taxon>Caudoviricetes</taxon>
        <taxon>Peduoviridae</taxon>
        <taxon>Maltschvirus</taxon>
        <taxon>Maltschvirus maltsch</taxon>
    </lineage>
</organism>